<dbReference type="AlphaFoldDB" id="A0A4C1URL4"/>
<proteinExistence type="predicted"/>
<sequence length="119" mass="13161">MNERDRITEILLQSVMLGPPHREQGCKTSFLVHAREGKPETNPDKFARATFRPPPPAGSPVSIDNASSRRAPRDTSMHVTFRRLHTAPRVSGGACPSAPAHPRHLSAARSHGHGTRYRR</sequence>
<reference evidence="2 3" key="1">
    <citation type="journal article" date="2019" name="Commun. Biol.">
        <title>The bagworm genome reveals a unique fibroin gene that provides high tensile strength.</title>
        <authorList>
            <person name="Kono N."/>
            <person name="Nakamura H."/>
            <person name="Ohtoshi R."/>
            <person name="Tomita M."/>
            <person name="Numata K."/>
            <person name="Arakawa K."/>
        </authorList>
    </citation>
    <scope>NUCLEOTIDE SEQUENCE [LARGE SCALE GENOMIC DNA]</scope>
</reference>
<dbReference type="EMBL" id="BGZK01000216">
    <property type="protein sequence ID" value="GBP29123.1"/>
    <property type="molecule type" value="Genomic_DNA"/>
</dbReference>
<gene>
    <name evidence="2" type="ORF">EVAR_17660_1</name>
</gene>
<feature type="compositionally biased region" description="Basic residues" evidence="1">
    <location>
        <begin position="101"/>
        <end position="119"/>
    </location>
</feature>
<protein>
    <submittedName>
        <fullName evidence="2">Uncharacterized protein</fullName>
    </submittedName>
</protein>
<accession>A0A4C1URL4</accession>
<evidence type="ECO:0000313" key="3">
    <source>
        <dbReference type="Proteomes" id="UP000299102"/>
    </source>
</evidence>
<evidence type="ECO:0000256" key="1">
    <source>
        <dbReference type="SAM" id="MobiDB-lite"/>
    </source>
</evidence>
<feature type="compositionally biased region" description="Basic and acidic residues" evidence="1">
    <location>
        <begin position="35"/>
        <end position="47"/>
    </location>
</feature>
<evidence type="ECO:0000313" key="2">
    <source>
        <dbReference type="EMBL" id="GBP29123.1"/>
    </source>
</evidence>
<name>A0A4C1URL4_EUMVA</name>
<organism evidence="2 3">
    <name type="scientific">Eumeta variegata</name>
    <name type="common">Bagworm moth</name>
    <name type="synonym">Eumeta japonica</name>
    <dbReference type="NCBI Taxonomy" id="151549"/>
    <lineage>
        <taxon>Eukaryota</taxon>
        <taxon>Metazoa</taxon>
        <taxon>Ecdysozoa</taxon>
        <taxon>Arthropoda</taxon>
        <taxon>Hexapoda</taxon>
        <taxon>Insecta</taxon>
        <taxon>Pterygota</taxon>
        <taxon>Neoptera</taxon>
        <taxon>Endopterygota</taxon>
        <taxon>Lepidoptera</taxon>
        <taxon>Glossata</taxon>
        <taxon>Ditrysia</taxon>
        <taxon>Tineoidea</taxon>
        <taxon>Psychidae</taxon>
        <taxon>Oiketicinae</taxon>
        <taxon>Eumeta</taxon>
    </lineage>
</organism>
<feature type="region of interest" description="Disordered" evidence="1">
    <location>
        <begin position="35"/>
        <end position="119"/>
    </location>
</feature>
<dbReference type="Proteomes" id="UP000299102">
    <property type="component" value="Unassembled WGS sequence"/>
</dbReference>
<comment type="caution">
    <text evidence="2">The sequence shown here is derived from an EMBL/GenBank/DDBJ whole genome shotgun (WGS) entry which is preliminary data.</text>
</comment>
<keyword evidence="3" id="KW-1185">Reference proteome</keyword>